<gene>
    <name evidence="3" type="ORF">APG10_01706</name>
    <name evidence="4" type="ORF">APG11_01727</name>
    <name evidence="5" type="ORF">APG12_01213</name>
</gene>
<dbReference type="Proteomes" id="UP000091929">
    <property type="component" value="Unassembled WGS sequence"/>
</dbReference>
<evidence type="ECO:0000313" key="7">
    <source>
        <dbReference type="Proteomes" id="UP000092401"/>
    </source>
</evidence>
<name>A0A150II00_9EURY</name>
<dbReference type="Proteomes" id="UP000092403">
    <property type="component" value="Unassembled WGS sequence"/>
</dbReference>
<dbReference type="EMBL" id="LNJC01000025">
    <property type="protein sequence ID" value="KYC49814.1"/>
    <property type="molecule type" value="Genomic_DNA"/>
</dbReference>
<dbReference type="PATRIC" id="fig|1706438.3.peg.1223"/>
<dbReference type="Pfam" id="PF00350">
    <property type="entry name" value="Dynamin_N"/>
    <property type="match status" value="1"/>
</dbReference>
<dbReference type="EMBL" id="LNGF01000050">
    <property type="protein sequence ID" value="KYC46704.1"/>
    <property type="molecule type" value="Genomic_DNA"/>
</dbReference>
<proteinExistence type="predicted"/>
<dbReference type="PROSITE" id="PS51718">
    <property type="entry name" value="G_DYNAMIN_2"/>
    <property type="match status" value="1"/>
</dbReference>
<evidence type="ECO:0000256" key="1">
    <source>
        <dbReference type="SAM" id="Coils"/>
    </source>
</evidence>
<dbReference type="PATRIC" id="fig|1706436.3.peg.1725"/>
<feature type="domain" description="Dynamin-type G" evidence="2">
    <location>
        <begin position="36"/>
        <end position="274"/>
    </location>
</feature>
<evidence type="ECO:0000313" key="3">
    <source>
        <dbReference type="EMBL" id="KYC44455.1"/>
    </source>
</evidence>
<dbReference type="InterPro" id="IPR030381">
    <property type="entry name" value="G_DYNAMIN_dom"/>
</dbReference>
<feature type="coiled-coil region" evidence="1">
    <location>
        <begin position="540"/>
        <end position="567"/>
    </location>
</feature>
<dbReference type="GO" id="GO:0005525">
    <property type="term" value="F:GTP binding"/>
    <property type="evidence" value="ECO:0007669"/>
    <property type="project" value="InterPro"/>
</dbReference>
<evidence type="ECO:0000259" key="2">
    <source>
        <dbReference type="PROSITE" id="PS51718"/>
    </source>
</evidence>
<sequence>MAINRDIDLMYLAEEIQLLSPHNFEDGIISIKDRIKTSTLSLAVLGQFKRGKTSFINALIGEPILPTAVIPVTSIITILKYHPEKLIKVVFLNKEEKIIKFNEIEKYVTEKGNPDNKKGVKLVEVNYPLDYLKKGILLIDTPGIGSTFLKNSEVTYNYLENIDAAIFLLTADQPVSNAELDFLKDIKNHAHRFFFILNKIDYLSENQLVEILNFNKNILEKELNQEIEIFPISSKWAIEGKSSINNLLLKKSGMSQFEDLLNNFLLHKKNDTLMASIKNKLLNLTNGIISYYEIEKKIINTPLGDLESKLEKFKEGIEIIIREHSDAEPIIKAEIKRIMESVDSDLSYFKKGKDLELIEKLESRFKEVEKMEKDEIVCTMMKYYTDVLESIFEGFRLEEEKKVIKSYEKIIHRFSEKTEKTIEDIRKLSSELFEVDIPHIETKDTFTIEKGLYYRAEPLLYTMTEQFNYILPSFAFKKTLLNKIRSNVTEHIDMNCGRIRADFLYRLNEESRRFIGTLDEKVNFTVNYLESAVEKGIIERKKTYAEVKKIENELNKKIERIKEINLVISS</sequence>
<accession>A0A150IYR0</accession>
<dbReference type="InterPro" id="IPR045063">
    <property type="entry name" value="Dynamin_N"/>
</dbReference>
<dbReference type="CDD" id="cd09912">
    <property type="entry name" value="DLP_2"/>
    <property type="match status" value="1"/>
</dbReference>
<dbReference type="Proteomes" id="UP000092401">
    <property type="component" value="Unassembled WGS sequence"/>
</dbReference>
<reference evidence="6 7" key="1">
    <citation type="journal article" date="2016" name="ISME J.">
        <title>Chasing the elusive Euryarchaeota class WSA2: genomes reveal a uniquely fastidious methyl-reducing methanogen.</title>
        <authorList>
            <person name="Nobu M.K."/>
            <person name="Narihiro T."/>
            <person name="Kuroda K."/>
            <person name="Mei R."/>
            <person name="Liu W.T."/>
        </authorList>
    </citation>
    <scope>NUCLEOTIDE SEQUENCE [LARGE SCALE GENOMIC DNA]</scope>
    <source>
        <strain evidence="3">B03fssc0709_Meth_Bin005</strain>
        <strain evidence="4">B15fssc0709_Meth_Bin003</strain>
        <strain evidence="5">BMIXfssc0709_Meth_Bin006</strain>
    </source>
</reference>
<dbReference type="PANTHER" id="PTHR43681:SF1">
    <property type="entry name" value="SARCALUMENIN"/>
    <property type="match status" value="1"/>
</dbReference>
<organism evidence="3 7">
    <name type="scientific">Candidatus Methanofastidiosum methylothiophilum</name>
    <dbReference type="NCBI Taxonomy" id="1705564"/>
    <lineage>
        <taxon>Archaea</taxon>
        <taxon>Methanobacteriati</taxon>
        <taxon>Methanobacteriota</taxon>
        <taxon>Stenosarchaea group</taxon>
        <taxon>Candidatus Methanofastidiosia</taxon>
        <taxon>Candidatus Methanofastidiosales</taxon>
        <taxon>Candidatus Methanofastidiosaceae</taxon>
        <taxon>Candidatus Methanofastidiosum</taxon>
    </lineage>
</organism>
<dbReference type="PATRIC" id="fig|1706437.3.peg.1736"/>
<accession>A0A150II00</accession>
<dbReference type="Gene3D" id="3.40.50.300">
    <property type="entry name" value="P-loop containing nucleotide triphosphate hydrolases"/>
    <property type="match status" value="1"/>
</dbReference>
<evidence type="ECO:0000313" key="4">
    <source>
        <dbReference type="EMBL" id="KYC46704.1"/>
    </source>
</evidence>
<dbReference type="InterPro" id="IPR051943">
    <property type="entry name" value="TRAFAC_Dynamin-like_GTPase"/>
</dbReference>
<accession>A0A150IPZ1</accession>
<dbReference type="SUPFAM" id="SSF52540">
    <property type="entry name" value="P-loop containing nucleoside triphosphate hydrolases"/>
    <property type="match status" value="1"/>
</dbReference>
<evidence type="ECO:0000313" key="6">
    <source>
        <dbReference type="Proteomes" id="UP000091929"/>
    </source>
</evidence>
<protein>
    <submittedName>
        <fullName evidence="3">GTPase Era</fullName>
    </submittedName>
</protein>
<dbReference type="InterPro" id="IPR027417">
    <property type="entry name" value="P-loop_NTPase"/>
</dbReference>
<keyword evidence="1" id="KW-0175">Coiled coil</keyword>
<comment type="caution">
    <text evidence="3">The sequence shown here is derived from an EMBL/GenBank/DDBJ whole genome shotgun (WGS) entry which is preliminary data.</text>
</comment>
<evidence type="ECO:0000313" key="5">
    <source>
        <dbReference type="EMBL" id="KYC49814.1"/>
    </source>
</evidence>
<dbReference type="AlphaFoldDB" id="A0A150II00"/>
<dbReference type="PANTHER" id="PTHR43681">
    <property type="entry name" value="TRANSMEMBRANE GTPASE FZO"/>
    <property type="match status" value="1"/>
</dbReference>
<dbReference type="EMBL" id="LNGE01000064">
    <property type="protein sequence ID" value="KYC44455.1"/>
    <property type="molecule type" value="Genomic_DNA"/>
</dbReference>